<dbReference type="Proteomes" id="UP000265938">
    <property type="component" value="Unassembled WGS sequence"/>
</dbReference>
<dbReference type="RefSeq" id="WP_119852286.1">
    <property type="nucleotide sequence ID" value="NZ_QYSE01000001.1"/>
</dbReference>
<dbReference type="EMBL" id="QYSE01000001">
    <property type="protein sequence ID" value="RJF37543.1"/>
    <property type="molecule type" value="Genomic_DNA"/>
</dbReference>
<comment type="caution">
    <text evidence="1">The sequence shown here is derived from an EMBL/GenBank/DDBJ whole genome shotgun (WGS) entry which is preliminary data.</text>
</comment>
<sequence length="195" mass="22138">MKVKTFYSCNTAHGLIGSSKYLLGHIEDDELFRNNNKYSFILVSAATLESLLNDGIISWAFHTFKSDDYKRHAQAFLSMNLVKKLDALGFLLSSGVYVTDNTSATYQTLSNLVKLRNEVAHSKDFYSETEMEYGAVNEDGMQEIKFPQDMIAKMSKSPLNISNEDCLGIVYCLEHLQQVLKNEVDYSDTELFKIL</sequence>
<organism evidence="1 2">
    <name type="scientific">Pseudoalteromonas gelatinilytica</name>
    <dbReference type="NCBI Taxonomy" id="1703256"/>
    <lineage>
        <taxon>Bacteria</taxon>
        <taxon>Pseudomonadati</taxon>
        <taxon>Pseudomonadota</taxon>
        <taxon>Gammaproteobacteria</taxon>
        <taxon>Alteromonadales</taxon>
        <taxon>Pseudoalteromonadaceae</taxon>
        <taxon>Pseudoalteromonas</taxon>
    </lineage>
</organism>
<reference evidence="1 2" key="1">
    <citation type="submission" date="2018-09" db="EMBL/GenBank/DDBJ databases">
        <title>Identification of marine bacteria producing industrial enzymes.</title>
        <authorList>
            <person name="Cheng T.H."/>
            <person name="Saidin J."/>
            <person name="Muhd D.D."/>
            <person name="Isa M.N.M."/>
            <person name="Bakar M.F.A."/>
            <person name="Ismail N."/>
        </authorList>
    </citation>
    <scope>NUCLEOTIDE SEQUENCE [LARGE SCALE GENOMIC DNA]</scope>
    <source>
        <strain evidence="1 2">MNAD 1.6</strain>
    </source>
</reference>
<proteinExistence type="predicted"/>
<evidence type="ECO:0000313" key="1">
    <source>
        <dbReference type="EMBL" id="RJF37543.1"/>
    </source>
</evidence>
<dbReference type="AlphaFoldDB" id="A0A3A3EP79"/>
<protein>
    <recommendedName>
        <fullName evidence="3">Cthe-2314-like HEPN domain-containing protein</fullName>
    </recommendedName>
</protein>
<gene>
    <name evidence="1" type="ORF">D4741_05580</name>
</gene>
<accession>A0A3A3EP79</accession>
<evidence type="ECO:0008006" key="3">
    <source>
        <dbReference type="Google" id="ProtNLM"/>
    </source>
</evidence>
<name>A0A3A3EP79_9GAMM</name>
<evidence type="ECO:0000313" key="2">
    <source>
        <dbReference type="Proteomes" id="UP000265938"/>
    </source>
</evidence>